<gene>
    <name evidence="1" type="ORF">HCEG_09245</name>
</gene>
<accession>F0UVV3</accession>
<dbReference type="AlphaFoldDB" id="F0UVV3"/>
<name>F0UVV3_AJEC8</name>
<dbReference type="EMBL" id="DS990644">
    <property type="protein sequence ID" value="EGC50030.1"/>
    <property type="molecule type" value="Genomic_DNA"/>
</dbReference>
<evidence type="ECO:0000313" key="2">
    <source>
        <dbReference type="Proteomes" id="UP000008142"/>
    </source>
</evidence>
<dbReference type="OrthoDB" id="4472639at2759"/>
<organism evidence="2">
    <name type="scientific">Ajellomyces capsulatus (strain H88)</name>
    <name type="common">Darling's disease fungus</name>
    <name type="synonym">Histoplasma capsulatum</name>
    <dbReference type="NCBI Taxonomy" id="544711"/>
    <lineage>
        <taxon>Eukaryota</taxon>
        <taxon>Fungi</taxon>
        <taxon>Dikarya</taxon>
        <taxon>Ascomycota</taxon>
        <taxon>Pezizomycotina</taxon>
        <taxon>Eurotiomycetes</taxon>
        <taxon>Eurotiomycetidae</taxon>
        <taxon>Onygenales</taxon>
        <taxon>Ajellomycetaceae</taxon>
        <taxon>Histoplasma</taxon>
    </lineage>
</organism>
<dbReference type="HOGENOM" id="CLU_189333_0_0_1"/>
<sequence>MPPLPLAASPSATSPDLIAQISTNLSNTLSTFGRGSAQYVAVLDMLRGAIQELEMEGGGEETQDVTAINGGGGGGGEETAIVDVIEGLRKLLERGLKV</sequence>
<proteinExistence type="predicted"/>
<protein>
    <submittedName>
        <fullName evidence="1">Uncharacterized protein</fullName>
    </submittedName>
</protein>
<dbReference type="Proteomes" id="UP000008142">
    <property type="component" value="Unassembled WGS sequence"/>
</dbReference>
<reference evidence="2" key="1">
    <citation type="submission" date="2008-07" db="EMBL/GenBank/DDBJ databases">
        <title>Annotation of Ajellomyces capsulatus strain H88.</title>
        <authorList>
            <person name="Champion M."/>
            <person name="Cuomo C."/>
            <person name="Ma L.-J."/>
            <person name="Henn M.R."/>
            <person name="Sil A."/>
            <person name="Goldman B."/>
            <person name="Young S.K."/>
            <person name="Kodira C.D."/>
            <person name="Zeng Q."/>
            <person name="Koehrsen M."/>
            <person name="Alvarado L."/>
            <person name="Berlin A."/>
            <person name="Borenstein D."/>
            <person name="Chen Z."/>
            <person name="Engels R."/>
            <person name="Freedman E."/>
            <person name="Gellesch M."/>
            <person name="Goldberg J."/>
            <person name="Griggs A."/>
            <person name="Gujja S."/>
            <person name="Heiman D."/>
            <person name="Hepburn T."/>
            <person name="Howarth C."/>
            <person name="Jen D."/>
            <person name="Larson L."/>
            <person name="Lewis B."/>
            <person name="Mehta T."/>
            <person name="Park D."/>
            <person name="Pearson M."/>
            <person name="Roberts A."/>
            <person name="Saif S."/>
            <person name="Shea T."/>
            <person name="Shenoy N."/>
            <person name="Sisk P."/>
            <person name="Stolte C."/>
            <person name="Sykes S."/>
            <person name="Walk T."/>
            <person name="White J."/>
            <person name="Yandava C."/>
            <person name="Klein B."/>
            <person name="McEwen J.G."/>
            <person name="Puccia R."/>
            <person name="Goldman G.H."/>
            <person name="Felipe M.S."/>
            <person name="Nino-Vega G."/>
            <person name="San-Blas G."/>
            <person name="Taylor J."/>
            <person name="Mendoza L."/>
            <person name="Galagan J."/>
            <person name="Nusbaum C."/>
            <person name="Birren B."/>
        </authorList>
    </citation>
    <scope>NUCLEOTIDE SEQUENCE [LARGE SCALE GENOMIC DNA]</scope>
    <source>
        <strain evidence="2">H88</strain>
    </source>
</reference>
<evidence type="ECO:0000313" key="1">
    <source>
        <dbReference type="EMBL" id="EGC50030.1"/>
    </source>
</evidence>